<evidence type="ECO:0000313" key="4">
    <source>
        <dbReference type="Proteomes" id="UP000005239"/>
    </source>
</evidence>
<accession>A0A2A6BNF9</accession>
<dbReference type="AlphaFoldDB" id="A0A2A6BNF9"/>
<feature type="region of interest" description="Disordered" evidence="2">
    <location>
        <begin position="402"/>
        <end position="423"/>
    </location>
</feature>
<protein>
    <submittedName>
        <fullName evidence="3">Uncharacterized protein</fullName>
    </submittedName>
</protein>
<feature type="region of interest" description="Disordered" evidence="2">
    <location>
        <begin position="299"/>
        <end position="330"/>
    </location>
</feature>
<reference evidence="4" key="1">
    <citation type="journal article" date="2008" name="Nat. Genet.">
        <title>The Pristionchus pacificus genome provides a unique perspective on nematode lifestyle and parasitism.</title>
        <authorList>
            <person name="Dieterich C."/>
            <person name="Clifton S.W."/>
            <person name="Schuster L.N."/>
            <person name="Chinwalla A."/>
            <person name="Delehaunty K."/>
            <person name="Dinkelacker I."/>
            <person name="Fulton L."/>
            <person name="Fulton R."/>
            <person name="Godfrey J."/>
            <person name="Minx P."/>
            <person name="Mitreva M."/>
            <person name="Roeseler W."/>
            <person name="Tian H."/>
            <person name="Witte H."/>
            <person name="Yang S.P."/>
            <person name="Wilson R.K."/>
            <person name="Sommer R.J."/>
        </authorList>
    </citation>
    <scope>NUCLEOTIDE SEQUENCE [LARGE SCALE GENOMIC DNA]</scope>
    <source>
        <strain evidence="4">PS312</strain>
    </source>
</reference>
<proteinExistence type="predicted"/>
<dbReference type="FunFam" id="3.30.40.10:FF:001064">
    <property type="entry name" value="Uncharacterized protein"/>
    <property type="match status" value="1"/>
</dbReference>
<keyword evidence="4" id="KW-1185">Reference proteome</keyword>
<dbReference type="Proteomes" id="UP000005239">
    <property type="component" value="Unassembled WGS sequence"/>
</dbReference>
<feature type="compositionally biased region" description="Acidic residues" evidence="2">
    <location>
        <begin position="299"/>
        <end position="329"/>
    </location>
</feature>
<dbReference type="PANTHER" id="PTHR16450:SF1">
    <property type="entry name" value="PROTEIN CBG12045"/>
    <property type="match status" value="1"/>
</dbReference>
<name>A0A2A6BNF9_PRIPA</name>
<evidence type="ECO:0000256" key="2">
    <source>
        <dbReference type="SAM" id="MobiDB-lite"/>
    </source>
</evidence>
<keyword evidence="1" id="KW-0175">Coiled coil</keyword>
<reference evidence="3" key="2">
    <citation type="submission" date="2022-06" db="UniProtKB">
        <authorList>
            <consortium name="EnsemblMetazoa"/>
        </authorList>
    </citation>
    <scope>IDENTIFICATION</scope>
    <source>
        <strain evidence="3">PS312</strain>
    </source>
</reference>
<evidence type="ECO:0000256" key="1">
    <source>
        <dbReference type="SAM" id="Coils"/>
    </source>
</evidence>
<feature type="coiled-coil region" evidence="1">
    <location>
        <begin position="174"/>
        <end position="208"/>
    </location>
</feature>
<dbReference type="InterPro" id="IPR017907">
    <property type="entry name" value="Znf_RING_CS"/>
</dbReference>
<evidence type="ECO:0000313" key="3">
    <source>
        <dbReference type="EnsemblMetazoa" id="PPA08642.1"/>
    </source>
</evidence>
<feature type="compositionally biased region" description="Acidic residues" evidence="2">
    <location>
        <begin position="407"/>
        <end position="422"/>
    </location>
</feature>
<dbReference type="EnsemblMetazoa" id="PPA08642.1">
    <property type="protein sequence ID" value="PPA08642.1"/>
    <property type="gene ID" value="WBGene00098196"/>
</dbReference>
<organism evidence="3 4">
    <name type="scientific">Pristionchus pacificus</name>
    <name type="common">Parasitic nematode worm</name>
    <dbReference type="NCBI Taxonomy" id="54126"/>
    <lineage>
        <taxon>Eukaryota</taxon>
        <taxon>Metazoa</taxon>
        <taxon>Ecdysozoa</taxon>
        <taxon>Nematoda</taxon>
        <taxon>Chromadorea</taxon>
        <taxon>Rhabditida</taxon>
        <taxon>Rhabditina</taxon>
        <taxon>Diplogasteromorpha</taxon>
        <taxon>Diplogasteroidea</taxon>
        <taxon>Neodiplogasteridae</taxon>
        <taxon>Pristionchus</taxon>
    </lineage>
</organism>
<dbReference type="PANTHER" id="PTHR16450">
    <property type="entry name" value="RING FINGER PROTEIN 186"/>
    <property type="match status" value="1"/>
</dbReference>
<dbReference type="CDD" id="cd16449">
    <property type="entry name" value="RING-HC"/>
    <property type="match status" value="1"/>
</dbReference>
<dbReference type="Gene3D" id="3.30.40.10">
    <property type="entry name" value="Zinc/RING finger domain, C3HC4 (zinc finger)"/>
    <property type="match status" value="1"/>
</dbReference>
<sequence length="622" mass="69406">MIYRRRIPLSFRKRASVLTFPPLFYPFFPEYVFILSSVGVYSGVNCYFSSTQAWTHQSHTPMPCPSDQAPPPTWAFSGLIQTAVQKGWIPADSPAAARASVASPTVAITPVPSLSAADIVREAADFARLTRPDAHSDEHLQNAEVKYDMEMSTLRSRQDAQLEARQQERAFHAQRAARALRRAHEAQLEELERELQEQERLALLELTQKHELERHALRARLEPPLLVRDRADAVAACARNEQLLRGFGEVFAYDRGVDYRDLVRGDSDDEVDAARVVADADRVREADVIVMSDDEDDVFEDELTINDEDEEDEEESEDDDISDEEEDEELAKKKAFIEELRAENEQSTRIAYSRLCRVCYADAPRRRAVFTGCGHVVCRACAERLEMDADADEGEEVYAVDARAPDNADEDEDYEVDADADSLDSYADAREDVEEADDEDATIAQRQSLDLAVTELHLALGLPAPTAVEVTRQALLAEEAVERQALLDTIEANAPHASQAADASDEDDQEPERNGIPDPIGSRNASPAYSREQATMREFAEAYDLPDMPHSHSHLFSHDDEDGDYAPQADHALPADYALNADAFIVVDADVEADDARSLACPLCRTVGGFVPLFEEEAEECW</sequence>
<dbReference type="InterPro" id="IPR013083">
    <property type="entry name" value="Znf_RING/FYVE/PHD"/>
</dbReference>
<feature type="region of interest" description="Disordered" evidence="2">
    <location>
        <begin position="495"/>
        <end position="531"/>
    </location>
</feature>
<accession>A0A8R1YFL4</accession>
<dbReference type="PROSITE" id="PS00518">
    <property type="entry name" value="ZF_RING_1"/>
    <property type="match status" value="1"/>
</dbReference>
<gene>
    <name evidence="3" type="primary">WBGene00098196</name>
</gene>